<dbReference type="GO" id="GO:0005680">
    <property type="term" value="C:anaphase-promoting complex"/>
    <property type="evidence" value="ECO:0007669"/>
    <property type="project" value="InterPro"/>
</dbReference>
<dbReference type="Proteomes" id="UP001217754">
    <property type="component" value="Chromosome 2"/>
</dbReference>
<evidence type="ECO:0000256" key="1">
    <source>
        <dbReference type="ARBA" id="ARBA00010547"/>
    </source>
</evidence>
<feature type="region of interest" description="Disordered" evidence="5">
    <location>
        <begin position="259"/>
        <end position="286"/>
    </location>
</feature>
<reference evidence="7" key="1">
    <citation type="submission" date="2023-03" db="EMBL/GenBank/DDBJ databases">
        <title>Mating type loci evolution in Malassezia.</title>
        <authorList>
            <person name="Coelho M.A."/>
        </authorList>
    </citation>
    <scope>NUCLEOTIDE SEQUENCE</scope>
    <source>
        <strain evidence="7">CBS 9431</strain>
    </source>
</reference>
<proteinExistence type="inferred from homology"/>
<name>A0AAF0F1R7_9BASI</name>
<dbReference type="GO" id="GO:0007091">
    <property type="term" value="P:metaphase/anaphase transition of mitotic cell cycle"/>
    <property type="evidence" value="ECO:0007669"/>
    <property type="project" value="TreeGrafter"/>
</dbReference>
<dbReference type="GO" id="GO:0051301">
    <property type="term" value="P:cell division"/>
    <property type="evidence" value="ECO:0007669"/>
    <property type="project" value="UniProtKB-KW"/>
</dbReference>
<dbReference type="PANTHER" id="PTHR12827">
    <property type="entry name" value="MEIOTIC CHECKPOINT REGULATOR TSG24 FAMILY MEMBER"/>
    <property type="match status" value="1"/>
</dbReference>
<dbReference type="InterPro" id="IPR011989">
    <property type="entry name" value="ARM-like"/>
</dbReference>
<dbReference type="InterPro" id="IPR024990">
    <property type="entry name" value="Apc1"/>
</dbReference>
<dbReference type="Pfam" id="PF18122">
    <property type="entry name" value="APC1_C"/>
    <property type="match status" value="1"/>
</dbReference>
<evidence type="ECO:0000313" key="8">
    <source>
        <dbReference type="Proteomes" id="UP001217754"/>
    </source>
</evidence>
<accession>A0AAF0F1R7</accession>
<gene>
    <name evidence="7" type="primary">APC1</name>
    <name evidence="7" type="ORF">MJAP1_001165</name>
</gene>
<feature type="domain" description="Anaphase-promoting complex subunit 1 C-terminal" evidence="6">
    <location>
        <begin position="1411"/>
        <end position="1514"/>
    </location>
</feature>
<dbReference type="GO" id="GO:0060090">
    <property type="term" value="F:molecular adaptor activity"/>
    <property type="evidence" value="ECO:0007669"/>
    <property type="project" value="TreeGrafter"/>
</dbReference>
<dbReference type="PANTHER" id="PTHR12827:SF3">
    <property type="entry name" value="ANAPHASE-PROMOTING COMPLEX SUBUNIT 1"/>
    <property type="match status" value="1"/>
</dbReference>
<keyword evidence="8" id="KW-1185">Reference proteome</keyword>
<evidence type="ECO:0000256" key="5">
    <source>
        <dbReference type="SAM" id="MobiDB-lite"/>
    </source>
</evidence>
<dbReference type="GO" id="GO:0070979">
    <property type="term" value="P:protein K11-linked ubiquitination"/>
    <property type="evidence" value="ECO:0007669"/>
    <property type="project" value="TreeGrafter"/>
</dbReference>
<organism evidence="7 8">
    <name type="scientific">Malassezia japonica</name>
    <dbReference type="NCBI Taxonomy" id="223818"/>
    <lineage>
        <taxon>Eukaryota</taxon>
        <taxon>Fungi</taxon>
        <taxon>Dikarya</taxon>
        <taxon>Basidiomycota</taxon>
        <taxon>Ustilaginomycotina</taxon>
        <taxon>Malasseziomycetes</taxon>
        <taxon>Malasseziales</taxon>
        <taxon>Malasseziaceae</taxon>
        <taxon>Malassezia</taxon>
    </lineage>
</organism>
<evidence type="ECO:0000256" key="4">
    <source>
        <dbReference type="ARBA" id="ARBA00023306"/>
    </source>
</evidence>
<dbReference type="Gene3D" id="1.25.10.10">
    <property type="entry name" value="Leucine-rich Repeat Variant"/>
    <property type="match status" value="2"/>
</dbReference>
<dbReference type="EMBL" id="CP119959">
    <property type="protein sequence ID" value="WFD38216.1"/>
    <property type="molecule type" value="Genomic_DNA"/>
</dbReference>
<comment type="similarity">
    <text evidence="1">Belongs to the APC1 family.</text>
</comment>
<evidence type="ECO:0000256" key="2">
    <source>
        <dbReference type="ARBA" id="ARBA00022618"/>
    </source>
</evidence>
<feature type="compositionally biased region" description="Basic residues" evidence="5">
    <location>
        <begin position="268"/>
        <end position="278"/>
    </location>
</feature>
<evidence type="ECO:0000259" key="6">
    <source>
        <dbReference type="Pfam" id="PF18122"/>
    </source>
</evidence>
<protein>
    <submittedName>
        <fullName evidence="7">Anaphase-promoting complex subunit 1</fullName>
    </submittedName>
</protein>
<feature type="region of interest" description="Disordered" evidence="5">
    <location>
        <begin position="210"/>
        <end position="241"/>
    </location>
</feature>
<sequence>MAEQGQLARLRAMAHAGASRRPTSGAYEDHEYGSLHWAGTRVAWQRGARLVQSFSYAEPVRAASTALLERGGGGAERAICVMLERTAVFYFPRLGEEYVQPLPFRLAAVHPLALGVLLVREREPEDRAGGEGLPMAFYLRSVFDDLAKMIHVPAISGIETPTLHGAAERFLTPDEQIVYAARSGAPLLITARRGAIRIYAYATAREPMAHDAYAAPPPRPRKSRRSSALRRGGRRSSVRDASDMHLLAELEHAQPELASVLEDERRPSLQHRSLRQRKSSLAAAEHDTEADTPLFEGFAHAHAAAALLEEIRVPELQQGVACTTLTVRGEQYVYMTVAAARRAFARVVSMSDRVSVRAPSEGDAVLVADHVTAVCIVGEEPDALLVRGDGDALHCGPPGHGTAAILLQNNGLCVRPACALTRRVLEALLASLPRPTSSTLLARWAELCGAGRAPVYGTWATLERLCGVQPAAKSSDAYTDLLADRDEPFLSRCLGTARQAPRPRSAPPLLDAHHLPGVAVVLHFLAQDAALDTLRRRTDAPRIVHLLLSVCRHLGWASWVDYWQRRIPSVGGLDGEAANVAPPPDLYALLRTALERPVSLHDTYLQCAAMCGVHGAAPLRHCERSADIFTLFSALGGAALRTPGVGAAQQLVQTMLDLHWDASVLGRLPPGIALPLEEVLRTCQLDPPKGWAPEAYTLLRRLDASAQASPTTQQARVHPSLLRTLPDASLDPLCAQLFSKDYRLSDVARMLQTTSPNAAHIAHDDERDELEHHAELLQTARTLAERTMAQCIGRGMFRMASRALRPTATWRTPRLCLALRTYPGGALFARPYAADPHEVEWPEFHNGVASALEIAVHADERIDSNWIFAHSTAQRDAARHAGFLLGLGLHGHLARLGRVHAYRYLTPRHALTTVGLVLGVAASFLGTADPAARQVMAIQVAAFLPHRSIALHFSPLTQAAGLLGMGLVFCQTDHRWTAERLAAQLEGGEPGGMQDMYANAAGLGLGFVLLGRGRRTPMDSASDVALLAQLRRLLLGTGAEAPAANRAMHAATLALALVFLRSERKDIAQLVAPPPNAHALEHLRPDLLLVRTLAHALILWSDIAPDEAWLQSTLAPFMHGTDPGRMRDATQLAWYNMRAGACLALSLRYAGTGDARARALLLRQLQDYVHDAVPSDDRYASRVAHAARETLRDVLHVALATVMAGTGDVELLRLYRVAHGATSRSYGSHMAAHMALGLLFLGGGRFTLGTGDVAIAAMLAAFLPRYPAGPGDCRAHLQAARHLYVLALAPRLLVARDVRSNEVCFLPVSVSGRPKMYAPTLLPPLEGVHSVQSASRRYWPTSLDANAMAHGAHDPRHIHWFHVQRRTGYLSYVDDPHGHRSIFARSRGWAAHPFSASTSAEAHAMLRDLRELVQSFETAPQDTALVRRVCCGTRPFQVFCTAVLMECLTADTPALAHVYFALYDGVHSDDAWFVQDLQLLEAFYSSAASHAVRDGREALLSPTVLSHLRTRLAQRTLPSDALAYLAGHGASLSPRGAVALAAMDAPLGADLDALRAKFTAMPYAAAAEVLRRVLLLTSPLAPREKLLDALLSVWK</sequence>
<feature type="compositionally biased region" description="Basic residues" evidence="5">
    <location>
        <begin position="219"/>
        <end position="236"/>
    </location>
</feature>
<dbReference type="GeneID" id="85224814"/>
<keyword evidence="3" id="KW-0498">Mitosis</keyword>
<keyword evidence="4" id="KW-0131">Cell cycle</keyword>
<evidence type="ECO:0000313" key="7">
    <source>
        <dbReference type="EMBL" id="WFD38216.1"/>
    </source>
</evidence>
<evidence type="ECO:0000256" key="3">
    <source>
        <dbReference type="ARBA" id="ARBA00022776"/>
    </source>
</evidence>
<dbReference type="RefSeq" id="XP_060121113.1">
    <property type="nucleotide sequence ID" value="XM_060265130.1"/>
</dbReference>
<dbReference type="GO" id="GO:0031145">
    <property type="term" value="P:anaphase-promoting complex-dependent catabolic process"/>
    <property type="evidence" value="ECO:0007669"/>
    <property type="project" value="TreeGrafter"/>
</dbReference>
<keyword evidence="2" id="KW-0132">Cell division</keyword>
<dbReference type="InterPro" id="IPR041221">
    <property type="entry name" value="APC1_C"/>
</dbReference>